<evidence type="ECO:0008006" key="4">
    <source>
        <dbReference type="Google" id="ProtNLM"/>
    </source>
</evidence>
<accession>A0A410GCS4</accession>
<evidence type="ECO:0000313" key="2">
    <source>
        <dbReference type="EMBL" id="QAA94116.1"/>
    </source>
</evidence>
<reference evidence="2 3" key="1">
    <citation type="submission" date="2017-08" db="EMBL/GenBank/DDBJ databases">
        <authorList>
            <person name="Park S.-J."/>
            <person name="Kim H."/>
        </authorList>
    </citation>
    <scope>NUCLEOTIDE SEQUENCE [LARGE SCALE GENOMIC DNA]</scope>
    <source>
        <strain evidence="3">ye3</strain>
    </source>
</reference>
<proteinExistence type="predicted"/>
<name>A0A410GCS4_9BURK</name>
<evidence type="ECO:0000313" key="3">
    <source>
        <dbReference type="Proteomes" id="UP000283474"/>
    </source>
</evidence>
<sequence length="143" mass="15145">MSRHRNKSFSAGARRSFAVVLMLLFLLRAFIPMGYMPAHAAGNGALLTMTLCVKGLPSGVIKTLALDSSNQQAEPPALQCAFGAATDQSILLLAAMGLVIALFYVAGRLLLRRAPPGLRYVLLGPPIGSRAPPPNPSPSQFVF</sequence>
<organism evidence="2 3">
    <name type="scientific">Pollutimonas thiosulfatoxidans</name>
    <dbReference type="NCBI Taxonomy" id="2028345"/>
    <lineage>
        <taxon>Bacteria</taxon>
        <taxon>Pseudomonadati</taxon>
        <taxon>Pseudomonadota</taxon>
        <taxon>Betaproteobacteria</taxon>
        <taxon>Burkholderiales</taxon>
        <taxon>Alcaligenaceae</taxon>
        <taxon>Pollutimonas</taxon>
    </lineage>
</organism>
<gene>
    <name evidence="2" type="ORF">CKA81_09960</name>
</gene>
<feature type="transmembrane region" description="Helical" evidence="1">
    <location>
        <begin position="90"/>
        <end position="111"/>
    </location>
</feature>
<keyword evidence="1" id="KW-0812">Transmembrane</keyword>
<dbReference type="EMBL" id="CP022987">
    <property type="protein sequence ID" value="QAA94116.1"/>
    <property type="molecule type" value="Genomic_DNA"/>
</dbReference>
<dbReference type="KEGG" id="pus:CKA81_09960"/>
<keyword evidence="3" id="KW-1185">Reference proteome</keyword>
<dbReference type="Proteomes" id="UP000283474">
    <property type="component" value="Chromosome"/>
</dbReference>
<dbReference type="OrthoDB" id="8687275at2"/>
<dbReference type="RefSeq" id="WP_128355118.1">
    <property type="nucleotide sequence ID" value="NZ_CP022987.1"/>
</dbReference>
<evidence type="ECO:0000256" key="1">
    <source>
        <dbReference type="SAM" id="Phobius"/>
    </source>
</evidence>
<keyword evidence="1" id="KW-1133">Transmembrane helix</keyword>
<dbReference type="AlphaFoldDB" id="A0A410GCS4"/>
<protein>
    <recommendedName>
        <fullName evidence="4">DUF2946 domain-containing protein</fullName>
    </recommendedName>
</protein>
<keyword evidence="1" id="KW-0472">Membrane</keyword>